<name>X0Y2F2_9ZZZZ</name>
<evidence type="ECO:0008006" key="2">
    <source>
        <dbReference type="Google" id="ProtNLM"/>
    </source>
</evidence>
<dbReference type="AlphaFoldDB" id="X0Y2F2"/>
<proteinExistence type="predicted"/>
<accession>X0Y2F2</accession>
<evidence type="ECO:0000313" key="1">
    <source>
        <dbReference type="EMBL" id="GAG42928.1"/>
    </source>
</evidence>
<comment type="caution">
    <text evidence="1">The sequence shown here is derived from an EMBL/GenBank/DDBJ whole genome shotgun (WGS) entry which is preliminary data.</text>
</comment>
<dbReference type="NCBIfam" id="TIGR04393">
    <property type="entry name" value="rpt_T5SS_PEPC"/>
    <property type="match status" value="2"/>
</dbReference>
<sequence length="223" mass="21887">IGHAGGSGSGSRTVGAGQGLNVGESLTVGYDAAGVLTISNGGLVENTLGFIGDAASSTGTVTVDNGTWNNSSNLLVGYYGSGELTISNGGQVANTYGNIGYWAGSTGTVTVDGGIWTNRASLNVGGGSSAGGIGLLNVSNSGTVNVADTLKVWPGGTVELLGGQTNTESLIVESGGTLILDRGELSTVNLTGSGTFRFDSGTLRLEGGEISLAGPLDIHGDGT</sequence>
<organism evidence="1">
    <name type="scientific">marine sediment metagenome</name>
    <dbReference type="NCBI Taxonomy" id="412755"/>
    <lineage>
        <taxon>unclassified sequences</taxon>
        <taxon>metagenomes</taxon>
        <taxon>ecological metagenomes</taxon>
    </lineage>
</organism>
<protein>
    <recommendedName>
        <fullName evidence="2">Autotransporter domain-containing protein</fullName>
    </recommendedName>
</protein>
<feature type="non-terminal residue" evidence="1">
    <location>
        <position position="1"/>
    </location>
</feature>
<reference evidence="1" key="1">
    <citation type="journal article" date="2014" name="Front. Microbiol.">
        <title>High frequency of phylogenetically diverse reductive dehalogenase-homologous genes in deep subseafloor sedimentary metagenomes.</title>
        <authorList>
            <person name="Kawai M."/>
            <person name="Futagami T."/>
            <person name="Toyoda A."/>
            <person name="Takaki Y."/>
            <person name="Nishi S."/>
            <person name="Hori S."/>
            <person name="Arai W."/>
            <person name="Tsubouchi T."/>
            <person name="Morono Y."/>
            <person name="Uchiyama I."/>
            <person name="Ito T."/>
            <person name="Fujiyama A."/>
            <person name="Inagaki F."/>
            <person name="Takami H."/>
        </authorList>
    </citation>
    <scope>NUCLEOTIDE SEQUENCE</scope>
    <source>
        <strain evidence="1">Expedition CK06-06</strain>
    </source>
</reference>
<dbReference type="EMBL" id="BARS01053786">
    <property type="protein sequence ID" value="GAG42928.1"/>
    <property type="molecule type" value="Genomic_DNA"/>
</dbReference>
<feature type="non-terminal residue" evidence="1">
    <location>
        <position position="223"/>
    </location>
</feature>
<dbReference type="InterPro" id="IPR030895">
    <property type="entry name" value="T5SS_PEPC_rpt"/>
</dbReference>
<gene>
    <name evidence="1" type="ORF">S01H1_79740</name>
</gene>